<proteinExistence type="predicted"/>
<evidence type="ECO:0000313" key="3">
    <source>
        <dbReference type="Proteomes" id="UP000297597"/>
    </source>
</evidence>
<feature type="compositionally biased region" description="Basic and acidic residues" evidence="1">
    <location>
        <begin position="106"/>
        <end position="115"/>
    </location>
</feature>
<reference evidence="2 3" key="1">
    <citation type="journal article" date="2018" name="Environ. Microbiol.">
        <title>Novel energy conservation strategies and behaviour of Pelotomaculum schinkii driving syntrophic propionate catabolism.</title>
        <authorList>
            <person name="Hidalgo-Ahumada C.A.P."/>
            <person name="Nobu M.K."/>
            <person name="Narihiro T."/>
            <person name="Tamaki H."/>
            <person name="Liu W.T."/>
            <person name="Kamagata Y."/>
            <person name="Stams A.J.M."/>
            <person name="Imachi H."/>
            <person name="Sousa D.Z."/>
        </authorList>
    </citation>
    <scope>NUCLEOTIDE SEQUENCE [LARGE SCALE GENOMIC DNA]</scope>
    <source>
        <strain evidence="2 3">MGP</strain>
    </source>
</reference>
<feature type="region of interest" description="Disordered" evidence="1">
    <location>
        <begin position="83"/>
        <end position="115"/>
    </location>
</feature>
<evidence type="ECO:0000313" key="2">
    <source>
        <dbReference type="EMBL" id="TEB13386.1"/>
    </source>
</evidence>
<dbReference type="RefSeq" id="WP_134212174.1">
    <property type="nucleotide sequence ID" value="NZ_QFFZ01000002.1"/>
</dbReference>
<name>A0A4Y7RXC0_9FIRM</name>
<sequence length="115" mass="13305">MTLALIYICGITLLLLLIAGLFAWQWRRLDAPVLPPPKHDEESWRQAMAKYIPSEPKPLATKPVSRKPERKEGLYLPVKMVARFSENKPKPAKGPKHRKKKNRRRQVQEEKVLTG</sequence>
<feature type="compositionally biased region" description="Basic residues" evidence="1">
    <location>
        <begin position="90"/>
        <end position="105"/>
    </location>
</feature>
<evidence type="ECO:0000256" key="1">
    <source>
        <dbReference type="SAM" id="MobiDB-lite"/>
    </source>
</evidence>
<accession>A0A4Y7RXC0</accession>
<gene>
    <name evidence="2" type="ORF">Pmgp_00280</name>
</gene>
<organism evidence="2 3">
    <name type="scientific">Pelotomaculum propionicicum</name>
    <dbReference type="NCBI Taxonomy" id="258475"/>
    <lineage>
        <taxon>Bacteria</taxon>
        <taxon>Bacillati</taxon>
        <taxon>Bacillota</taxon>
        <taxon>Clostridia</taxon>
        <taxon>Eubacteriales</taxon>
        <taxon>Desulfotomaculaceae</taxon>
        <taxon>Pelotomaculum</taxon>
    </lineage>
</organism>
<dbReference type="AlphaFoldDB" id="A0A4Y7RXC0"/>
<keyword evidence="3" id="KW-1185">Reference proteome</keyword>
<dbReference type="Proteomes" id="UP000297597">
    <property type="component" value="Unassembled WGS sequence"/>
</dbReference>
<comment type="caution">
    <text evidence="2">The sequence shown here is derived from an EMBL/GenBank/DDBJ whole genome shotgun (WGS) entry which is preliminary data.</text>
</comment>
<protein>
    <submittedName>
        <fullName evidence="2">Uncharacterized protein</fullName>
    </submittedName>
</protein>
<dbReference type="EMBL" id="QFFZ01000002">
    <property type="protein sequence ID" value="TEB13386.1"/>
    <property type="molecule type" value="Genomic_DNA"/>
</dbReference>